<keyword evidence="8" id="KW-1185">Reference proteome</keyword>
<dbReference type="EMBL" id="CALYLK010000135">
    <property type="protein sequence ID" value="CAH8229854.1"/>
    <property type="molecule type" value="Genomic_DNA"/>
</dbReference>
<dbReference type="GO" id="GO:0003700">
    <property type="term" value="F:DNA-binding transcription factor activity"/>
    <property type="evidence" value="ECO:0007669"/>
    <property type="project" value="InterPro"/>
</dbReference>
<dbReference type="RefSeq" id="WP_053309884.1">
    <property type="nucleotide sequence ID" value="NZ_CALYLA010000019.1"/>
</dbReference>
<dbReference type="Gene3D" id="1.10.10.10">
    <property type="entry name" value="Winged helix-like DNA-binding domain superfamily/Winged helix DNA-binding domain"/>
    <property type="match status" value="1"/>
</dbReference>
<evidence type="ECO:0000259" key="5">
    <source>
        <dbReference type="PROSITE" id="PS50931"/>
    </source>
</evidence>
<dbReference type="SUPFAM" id="SSF53850">
    <property type="entry name" value="Periplasmic binding protein-like II"/>
    <property type="match status" value="1"/>
</dbReference>
<dbReference type="FunFam" id="1.10.10.10:FF:000001">
    <property type="entry name" value="LysR family transcriptional regulator"/>
    <property type="match status" value="1"/>
</dbReference>
<dbReference type="EMBL" id="CP118709">
    <property type="protein sequence ID" value="WGK82605.1"/>
    <property type="molecule type" value="Genomic_DNA"/>
</dbReference>
<dbReference type="Proteomes" id="UP001239257">
    <property type="component" value="Chromosome 1"/>
</dbReference>
<dbReference type="InterPro" id="IPR036388">
    <property type="entry name" value="WH-like_DNA-bd_sf"/>
</dbReference>
<accession>A0A7X6S6N8</accession>
<protein>
    <submittedName>
        <fullName evidence="7">LysR family transcriptional regulator</fullName>
    </submittedName>
</protein>
<evidence type="ECO:0000256" key="1">
    <source>
        <dbReference type="ARBA" id="ARBA00009437"/>
    </source>
</evidence>
<keyword evidence="4" id="KW-0804">Transcription</keyword>
<comment type="similarity">
    <text evidence="1">Belongs to the LysR transcriptional regulatory family.</text>
</comment>
<dbReference type="CDD" id="cd08422">
    <property type="entry name" value="PBP2_CrgA_like"/>
    <property type="match status" value="1"/>
</dbReference>
<dbReference type="Gene3D" id="3.40.190.290">
    <property type="match status" value="1"/>
</dbReference>
<evidence type="ECO:0000313" key="6">
    <source>
        <dbReference type="EMBL" id="CAH8229854.1"/>
    </source>
</evidence>
<dbReference type="InterPro" id="IPR005119">
    <property type="entry name" value="LysR_subst-bd"/>
</dbReference>
<evidence type="ECO:0000256" key="3">
    <source>
        <dbReference type="ARBA" id="ARBA00023125"/>
    </source>
</evidence>
<evidence type="ECO:0000313" key="8">
    <source>
        <dbReference type="Proteomes" id="UP001152658"/>
    </source>
</evidence>
<dbReference type="Pfam" id="PF00126">
    <property type="entry name" value="HTH_1"/>
    <property type="match status" value="1"/>
</dbReference>
<dbReference type="Proteomes" id="UP001152658">
    <property type="component" value="Unassembled WGS sequence"/>
</dbReference>
<feature type="domain" description="HTH lysR-type" evidence="5">
    <location>
        <begin position="1"/>
        <end position="59"/>
    </location>
</feature>
<reference evidence="6" key="2">
    <citation type="submission" date="2022-06" db="EMBL/GenBank/DDBJ databases">
        <authorList>
            <person name="Goudenege D."/>
            <person name="Le Roux F."/>
        </authorList>
    </citation>
    <scope>NUCLEOTIDE SEQUENCE</scope>
    <source>
        <strain evidence="6">12-063</strain>
    </source>
</reference>
<dbReference type="InterPro" id="IPR036390">
    <property type="entry name" value="WH_DNA-bd_sf"/>
</dbReference>
<dbReference type="GO" id="GO:0006351">
    <property type="term" value="P:DNA-templated transcription"/>
    <property type="evidence" value="ECO:0007669"/>
    <property type="project" value="TreeGrafter"/>
</dbReference>
<keyword evidence="2" id="KW-0805">Transcription regulation</keyword>
<dbReference type="PANTHER" id="PTHR30537:SF21">
    <property type="entry name" value="HTH-TYPE TRANSCRIPTIONAL REGULATOR SINR-RELATED"/>
    <property type="match status" value="1"/>
</dbReference>
<dbReference type="PRINTS" id="PR00039">
    <property type="entry name" value="HTHLYSR"/>
</dbReference>
<dbReference type="PROSITE" id="PS50931">
    <property type="entry name" value="HTH_LYSR"/>
    <property type="match status" value="1"/>
</dbReference>
<dbReference type="InterPro" id="IPR058163">
    <property type="entry name" value="LysR-type_TF_proteobact-type"/>
</dbReference>
<dbReference type="PANTHER" id="PTHR30537">
    <property type="entry name" value="HTH-TYPE TRANSCRIPTIONAL REGULATOR"/>
    <property type="match status" value="1"/>
</dbReference>
<keyword evidence="3" id="KW-0238">DNA-binding</keyword>
<proteinExistence type="inferred from homology"/>
<organism evidence="7 9">
    <name type="scientific">Vibrio aestuarianus</name>
    <dbReference type="NCBI Taxonomy" id="28171"/>
    <lineage>
        <taxon>Bacteria</taxon>
        <taxon>Pseudomonadati</taxon>
        <taxon>Pseudomonadota</taxon>
        <taxon>Gammaproteobacteria</taxon>
        <taxon>Vibrionales</taxon>
        <taxon>Vibrionaceae</taxon>
        <taxon>Vibrio</taxon>
    </lineage>
</organism>
<dbReference type="FunFam" id="3.40.190.290:FF:000001">
    <property type="entry name" value="Transcriptional regulator, LysR family"/>
    <property type="match status" value="1"/>
</dbReference>
<name>A0A7X6S6N8_9VIBR</name>
<dbReference type="Pfam" id="PF03466">
    <property type="entry name" value="LysR_substrate"/>
    <property type="match status" value="1"/>
</dbReference>
<dbReference type="AlphaFoldDB" id="A0A7X6S6N8"/>
<sequence>MKALNDLNIFVETARQGGFSQAAHGLNLTPAAVSAAIKRLESQLGFALFVRSTRSLRLTAEGDIFLTQTTSALQILQDGLDMISEAKGELSGTISLSAPSDLGRNQLLDWLDEFMTMHPKVSIRLELSDSITNMYSKPIDVAIRYGIPPDSNLVALPLCKENIRVACASPTYIKNSPQIVQPTDLLSHHCLCFMLSGSYHNKWVFWKNGQVETVSVSGQLAANDGDAVRQWAIKGKGVAYKSLLDISQDLIDGSLISLLPDWQSEVTPVYLVCADKRLMSPTTRALHQFLQQKCEQQLRHTIHFMNGNAGGQ</sequence>
<reference evidence="7" key="1">
    <citation type="submission" date="2022-02" db="EMBL/GenBank/DDBJ databases">
        <title>Emergence and expansion in Europe of a Vibrio aestuarianus clonal complex pathogenic for oysters.</title>
        <authorList>
            <person name="Mesnil A."/>
            <person name="Travers M.-A."/>
        </authorList>
    </citation>
    <scope>NUCLEOTIDE SEQUENCE</scope>
    <source>
        <strain evidence="7">U29</strain>
    </source>
</reference>
<dbReference type="GO" id="GO:0043565">
    <property type="term" value="F:sequence-specific DNA binding"/>
    <property type="evidence" value="ECO:0007669"/>
    <property type="project" value="TreeGrafter"/>
</dbReference>
<evidence type="ECO:0000256" key="4">
    <source>
        <dbReference type="ARBA" id="ARBA00023163"/>
    </source>
</evidence>
<evidence type="ECO:0000313" key="7">
    <source>
        <dbReference type="EMBL" id="WGK82605.1"/>
    </source>
</evidence>
<evidence type="ECO:0000313" key="9">
    <source>
        <dbReference type="Proteomes" id="UP001239257"/>
    </source>
</evidence>
<dbReference type="InterPro" id="IPR000847">
    <property type="entry name" value="LysR_HTH_N"/>
</dbReference>
<gene>
    <name evidence="7" type="ORF">PYE51_04970</name>
    <name evidence="6" type="ORF">VAE063_940560</name>
</gene>
<evidence type="ECO:0000256" key="2">
    <source>
        <dbReference type="ARBA" id="ARBA00023015"/>
    </source>
</evidence>
<dbReference type="SUPFAM" id="SSF46785">
    <property type="entry name" value="Winged helix' DNA-binding domain"/>
    <property type="match status" value="1"/>
</dbReference>